<dbReference type="Proteomes" id="UP000178235">
    <property type="component" value="Unassembled WGS sequence"/>
</dbReference>
<reference evidence="1 2" key="1">
    <citation type="journal article" date="2016" name="Nat. Commun.">
        <title>Thousands of microbial genomes shed light on interconnected biogeochemical processes in an aquifer system.</title>
        <authorList>
            <person name="Anantharaman K."/>
            <person name="Brown C.T."/>
            <person name="Hug L.A."/>
            <person name="Sharon I."/>
            <person name="Castelle C.J."/>
            <person name="Probst A.J."/>
            <person name="Thomas B.C."/>
            <person name="Singh A."/>
            <person name="Wilkins M.J."/>
            <person name="Karaoz U."/>
            <person name="Brodie E.L."/>
            <person name="Williams K.H."/>
            <person name="Hubbard S.S."/>
            <person name="Banfield J.F."/>
        </authorList>
    </citation>
    <scope>NUCLEOTIDE SEQUENCE [LARGE SCALE GENOMIC DNA]</scope>
</reference>
<accession>A0A1F6VFZ9</accession>
<name>A0A1F6VFZ9_9BACT</name>
<dbReference type="EMBL" id="MFTS01000003">
    <property type="protein sequence ID" value="OGI68524.1"/>
    <property type="molecule type" value="Genomic_DNA"/>
</dbReference>
<evidence type="ECO:0000313" key="2">
    <source>
        <dbReference type="Proteomes" id="UP000178235"/>
    </source>
</evidence>
<comment type="caution">
    <text evidence="1">The sequence shown here is derived from an EMBL/GenBank/DDBJ whole genome shotgun (WGS) entry which is preliminary data.</text>
</comment>
<dbReference type="AlphaFoldDB" id="A0A1F6VFZ9"/>
<organism evidence="1 2">
    <name type="scientific">Candidatus Nomurabacteria bacterium RIFCSPHIGHO2_01_FULL_42_15</name>
    <dbReference type="NCBI Taxonomy" id="1801742"/>
    <lineage>
        <taxon>Bacteria</taxon>
        <taxon>Candidatus Nomuraibacteriota</taxon>
    </lineage>
</organism>
<proteinExistence type="predicted"/>
<protein>
    <submittedName>
        <fullName evidence="1">Uncharacterized protein</fullName>
    </submittedName>
</protein>
<gene>
    <name evidence="1" type="ORF">A2738_01420</name>
</gene>
<evidence type="ECO:0000313" key="1">
    <source>
        <dbReference type="EMBL" id="OGI68524.1"/>
    </source>
</evidence>
<sequence length="144" mass="15803">MKKQYILALVGILIVIGISVYASKTAESPKPDDLVESNDEQGGTFEMIIDDGSPAITKEGRIVCLPHTNPDGPQTLECAFGFRTNDGVYYALDGGDMPDQISTTPMDQDVRIEGRFTAVEKLSSDFWQRYPIIGIITVTVIVEM</sequence>